<dbReference type="EMBL" id="CAUYUJ010018782">
    <property type="protein sequence ID" value="CAK0886277.1"/>
    <property type="molecule type" value="Genomic_DNA"/>
</dbReference>
<feature type="region of interest" description="Disordered" evidence="1">
    <location>
        <begin position="378"/>
        <end position="402"/>
    </location>
</feature>
<dbReference type="PANTHER" id="PTHR10587">
    <property type="entry name" value="GLYCOSYL TRANSFERASE-RELATED"/>
    <property type="match status" value="1"/>
</dbReference>
<comment type="caution">
    <text evidence="4">The sequence shown here is derived from an EMBL/GenBank/DDBJ whole genome shotgun (WGS) entry which is preliminary data.</text>
</comment>
<keyword evidence="2" id="KW-0732">Signal</keyword>
<evidence type="ECO:0000313" key="5">
    <source>
        <dbReference type="Proteomes" id="UP001189429"/>
    </source>
</evidence>
<feature type="domain" description="NodB homology" evidence="3">
    <location>
        <begin position="98"/>
        <end position="286"/>
    </location>
</feature>
<dbReference type="InterPro" id="IPR050248">
    <property type="entry name" value="Polysacc_deacetylase_ArnD"/>
</dbReference>
<dbReference type="PANTHER" id="PTHR10587:SF137">
    <property type="entry name" value="4-DEOXY-4-FORMAMIDO-L-ARABINOSE-PHOSPHOUNDECAPRENOL DEFORMYLASE ARND-RELATED"/>
    <property type="match status" value="1"/>
</dbReference>
<dbReference type="InterPro" id="IPR002509">
    <property type="entry name" value="NODB_dom"/>
</dbReference>
<gene>
    <name evidence="4" type="ORF">PCOR1329_LOCUS67671</name>
</gene>
<organism evidence="4 5">
    <name type="scientific">Prorocentrum cordatum</name>
    <dbReference type="NCBI Taxonomy" id="2364126"/>
    <lineage>
        <taxon>Eukaryota</taxon>
        <taxon>Sar</taxon>
        <taxon>Alveolata</taxon>
        <taxon>Dinophyceae</taxon>
        <taxon>Prorocentrales</taxon>
        <taxon>Prorocentraceae</taxon>
        <taxon>Prorocentrum</taxon>
    </lineage>
</organism>
<evidence type="ECO:0000256" key="1">
    <source>
        <dbReference type="SAM" id="MobiDB-lite"/>
    </source>
</evidence>
<feature type="signal peptide" evidence="2">
    <location>
        <begin position="1"/>
        <end position="37"/>
    </location>
</feature>
<evidence type="ECO:0000256" key="2">
    <source>
        <dbReference type="SAM" id="SignalP"/>
    </source>
</evidence>
<accession>A0ABN9WMP8</accession>
<sequence>MRILGYPWGCIPQSCCGACALAACCLGVALLCNLVHAGEEECTRRFVGMSPSDWALSKIVWWLVQLIGMRNWVPMLKLLPGFDAVRFAAHPHGSDDLRHIALTFDDAAGSSGMEELLEVLRELDVQATFFAIMNAFTFASTDVLAGAAAAGHEFGNHGVGWETMMGMTRGELMAAIDTWETRIRSILPRWPASDGDLKLFRPPSALQGPAMAELLEEKGYLSVLGDVYADDVHIADTDFHTRLIVNAACDGSIVVLHVTNVEAPRQTLAIVRSIVPQLRSLGFRFVTLSQLLAAERRDLPLCCFSPPVVACVLAAGASLLAASAVLAGRVLRVSLWLLGCLGTEALRGWGHCPRGRRHQAGSTSRAPRPGALLLGAASEPADGVQARPSSGRASELGSLESG</sequence>
<dbReference type="PROSITE" id="PS51677">
    <property type="entry name" value="NODB"/>
    <property type="match status" value="1"/>
</dbReference>
<evidence type="ECO:0000259" key="3">
    <source>
        <dbReference type="PROSITE" id="PS51677"/>
    </source>
</evidence>
<dbReference type="InterPro" id="IPR011330">
    <property type="entry name" value="Glyco_hydro/deAcase_b/a-brl"/>
</dbReference>
<name>A0ABN9WMP8_9DINO</name>
<feature type="chain" id="PRO_5045947220" description="NodB homology domain-containing protein" evidence="2">
    <location>
        <begin position="38"/>
        <end position="402"/>
    </location>
</feature>
<dbReference type="Proteomes" id="UP001189429">
    <property type="component" value="Unassembled WGS sequence"/>
</dbReference>
<proteinExistence type="predicted"/>
<dbReference type="SUPFAM" id="SSF88713">
    <property type="entry name" value="Glycoside hydrolase/deacetylase"/>
    <property type="match status" value="1"/>
</dbReference>
<protein>
    <recommendedName>
        <fullName evidence="3">NodB homology domain-containing protein</fullName>
    </recommendedName>
</protein>
<dbReference type="PROSITE" id="PS51257">
    <property type="entry name" value="PROKAR_LIPOPROTEIN"/>
    <property type="match status" value="1"/>
</dbReference>
<dbReference type="Gene3D" id="3.20.20.370">
    <property type="entry name" value="Glycoside hydrolase/deacetylase"/>
    <property type="match status" value="1"/>
</dbReference>
<keyword evidence="5" id="KW-1185">Reference proteome</keyword>
<dbReference type="Pfam" id="PF01522">
    <property type="entry name" value="Polysacc_deac_1"/>
    <property type="match status" value="1"/>
</dbReference>
<reference evidence="4" key="1">
    <citation type="submission" date="2023-10" db="EMBL/GenBank/DDBJ databases">
        <authorList>
            <person name="Chen Y."/>
            <person name="Shah S."/>
            <person name="Dougan E. K."/>
            <person name="Thang M."/>
            <person name="Chan C."/>
        </authorList>
    </citation>
    <scope>NUCLEOTIDE SEQUENCE [LARGE SCALE GENOMIC DNA]</scope>
</reference>
<evidence type="ECO:0000313" key="4">
    <source>
        <dbReference type="EMBL" id="CAK0886277.1"/>
    </source>
</evidence>